<keyword evidence="3" id="KW-1185">Reference proteome</keyword>
<dbReference type="EMBL" id="JBHSJJ010000002">
    <property type="protein sequence ID" value="MFC4870684.1"/>
    <property type="molecule type" value="Genomic_DNA"/>
</dbReference>
<dbReference type="InterPro" id="IPR002716">
    <property type="entry name" value="PIN_dom"/>
</dbReference>
<evidence type="ECO:0000259" key="1">
    <source>
        <dbReference type="Pfam" id="PF13470"/>
    </source>
</evidence>
<comment type="caution">
    <text evidence="2">The sequence shown here is derived from an EMBL/GenBank/DDBJ whole genome shotgun (WGS) entry which is preliminary data.</text>
</comment>
<dbReference type="RefSeq" id="WP_377061459.1">
    <property type="nucleotide sequence ID" value="NZ_JBHSJJ010000002.1"/>
</dbReference>
<dbReference type="SUPFAM" id="SSF88723">
    <property type="entry name" value="PIN domain-like"/>
    <property type="match status" value="1"/>
</dbReference>
<dbReference type="Proteomes" id="UP001595818">
    <property type="component" value="Unassembled WGS sequence"/>
</dbReference>
<name>A0ABV9SWT9_9BACT</name>
<evidence type="ECO:0000313" key="2">
    <source>
        <dbReference type="EMBL" id="MFC4870684.1"/>
    </source>
</evidence>
<accession>A0ABV9SWT9</accession>
<organism evidence="2 3">
    <name type="scientific">Negadavirga shengliensis</name>
    <dbReference type="NCBI Taxonomy" id="1389218"/>
    <lineage>
        <taxon>Bacteria</taxon>
        <taxon>Pseudomonadati</taxon>
        <taxon>Bacteroidota</taxon>
        <taxon>Cytophagia</taxon>
        <taxon>Cytophagales</taxon>
        <taxon>Cyclobacteriaceae</taxon>
        <taxon>Negadavirga</taxon>
    </lineage>
</organism>
<dbReference type="InterPro" id="IPR029060">
    <property type="entry name" value="PIN-like_dom_sf"/>
</dbReference>
<gene>
    <name evidence="2" type="ORF">ACFPFU_03230</name>
</gene>
<protein>
    <submittedName>
        <fullName evidence="2">Type II toxin-antitoxin system VapC family toxin</fullName>
    </submittedName>
</protein>
<dbReference type="Gene3D" id="3.40.50.1010">
    <property type="entry name" value="5'-nuclease"/>
    <property type="match status" value="1"/>
</dbReference>
<feature type="domain" description="PIN" evidence="1">
    <location>
        <begin position="9"/>
        <end position="122"/>
    </location>
</feature>
<reference evidence="3" key="1">
    <citation type="journal article" date="2019" name="Int. J. Syst. Evol. Microbiol.">
        <title>The Global Catalogue of Microorganisms (GCM) 10K type strain sequencing project: providing services to taxonomists for standard genome sequencing and annotation.</title>
        <authorList>
            <consortium name="The Broad Institute Genomics Platform"/>
            <consortium name="The Broad Institute Genome Sequencing Center for Infectious Disease"/>
            <person name="Wu L."/>
            <person name="Ma J."/>
        </authorList>
    </citation>
    <scope>NUCLEOTIDE SEQUENCE [LARGE SCALE GENOMIC DNA]</scope>
    <source>
        <strain evidence="3">CGMCC 4.7466</strain>
    </source>
</reference>
<evidence type="ECO:0000313" key="3">
    <source>
        <dbReference type="Proteomes" id="UP001595818"/>
    </source>
</evidence>
<sequence>MLKGSLPEVFLDTDVAFDIISKRKPYFVNAVKLLELTSKDKVALLISESSMANLIYLSFNIYKLPDAASKLLDFVAACSIAGGGKSVMMEAPASNFKDKEDALQYYTALHHGADYFVTRNTKDHKFSSPILPVFTPSEFLEHI</sequence>
<proteinExistence type="predicted"/>
<dbReference type="Pfam" id="PF13470">
    <property type="entry name" value="PIN_3"/>
    <property type="match status" value="1"/>
</dbReference>